<dbReference type="GO" id="GO:0016787">
    <property type="term" value="F:hydrolase activity"/>
    <property type="evidence" value="ECO:0007669"/>
    <property type="project" value="InterPro"/>
</dbReference>
<proteinExistence type="predicted"/>
<dbReference type="InterPro" id="IPR001119">
    <property type="entry name" value="SLH_dom"/>
</dbReference>
<evidence type="ECO:0000259" key="3">
    <source>
        <dbReference type="PROSITE" id="PS51272"/>
    </source>
</evidence>
<dbReference type="PROSITE" id="PS51272">
    <property type="entry name" value="SLH"/>
    <property type="match status" value="3"/>
</dbReference>
<feature type="domain" description="SLH" evidence="3">
    <location>
        <begin position="2156"/>
        <end position="2219"/>
    </location>
</feature>
<reference evidence="5 6" key="1">
    <citation type="submission" date="2018-09" db="EMBL/GenBank/DDBJ databases">
        <title>Paenibacillus aracenensis nov. sp. isolated from a cave in southern Spain.</title>
        <authorList>
            <person name="Jurado V."/>
            <person name="Gutierrez-Patricio S."/>
            <person name="Gonzalez-Pimentel J.L."/>
            <person name="Miller A.Z."/>
            <person name="Laiz L."/>
            <person name="Saiz-Jimenez C."/>
        </authorList>
    </citation>
    <scope>NUCLEOTIDE SEQUENCE [LARGE SCALE GENOMIC DNA]</scope>
    <source>
        <strain evidence="5 6">DSM 22867</strain>
    </source>
</reference>
<feature type="domain" description="LTD" evidence="4">
    <location>
        <begin position="755"/>
        <end position="887"/>
    </location>
</feature>
<dbReference type="InterPro" id="IPR036415">
    <property type="entry name" value="Lamin_tail_dom_sf"/>
</dbReference>
<dbReference type="Gene3D" id="2.60.40.10">
    <property type="entry name" value="Immunoglobulins"/>
    <property type="match status" value="1"/>
</dbReference>
<dbReference type="Gene3D" id="2.60.40.1260">
    <property type="entry name" value="Lamin Tail domain"/>
    <property type="match status" value="1"/>
</dbReference>
<feature type="domain" description="SLH" evidence="3">
    <location>
        <begin position="2223"/>
        <end position="2280"/>
    </location>
</feature>
<accession>A0A3A1URM7</accession>
<feature type="region of interest" description="Disordered" evidence="1">
    <location>
        <begin position="1891"/>
        <end position="1914"/>
    </location>
</feature>
<dbReference type="PANTHER" id="PTHR43143:SF5">
    <property type="entry name" value="SECRETED PROTEIN"/>
    <property type="match status" value="1"/>
</dbReference>
<dbReference type="SUPFAM" id="SSF74853">
    <property type="entry name" value="Lamin A/C globular tail domain"/>
    <property type="match status" value="2"/>
</dbReference>
<feature type="domain" description="SLH" evidence="3">
    <location>
        <begin position="2096"/>
        <end position="2155"/>
    </location>
</feature>
<evidence type="ECO:0008006" key="7">
    <source>
        <dbReference type="Google" id="ProtNLM"/>
    </source>
</evidence>
<dbReference type="SUPFAM" id="SSF56300">
    <property type="entry name" value="Metallo-dependent phosphatases"/>
    <property type="match status" value="1"/>
</dbReference>
<feature type="region of interest" description="Disordered" evidence="1">
    <location>
        <begin position="1353"/>
        <end position="1385"/>
    </location>
</feature>
<sequence>MRKMLLVATALSLFTASLLPGQAAWADETAEQAVEAGQGAGSAEAANTPLAITHTPEAAPVALADYSVTATVAAGETAPTVTLYYSSGDTFTPIVMAGGANDGAGNIPYSATIPQAALAGQARLSYYIEASDGETVQRAPADSASTFQLNIAAPASQPEGPYLLITEIVFNARTAAGDSAESYEYVELYNNSTQPIPLNQYDILYGYPDPGSTPVALPLQTEKVLQPAETVVLWNRISSSTTDLAQFNANYGVNLAEDHVVPFGNYGFTNNAERNISIVTRSGDIVAKAIYNLGGSGDDQDHRSITYHADPAGGTLMAKLGSKQTPTPGSLVDGQAPAAPVALPNDFIKPAIYHTPAISGSAPIDLTVSADVTDDQQLAGASLHYKTDKMDAFTSVPMASVAGSNYEGVIPQLALLDASYVDYYIEATDGTNLARAPRDSGAHRIQMMTSDGTGPYLLLTEVVFNARNAPGASAESYEYVELYNNSNRSIPLGQYKVLYGYPNVNTAPVTLDLATDKVMKPGETVVLWNWIEGSSPGLNEFNGNYGTSLTESQIVRFGNYNFINSAGRSISIATDTGEIISTLRYNSDAQGNIAEAATENQDHTSITYKMADDGGVLMAKLGSKVAPTPGTLLAEQKPASFVTLPEDFLRPIITHNRPFTATVAENTVISAVVTDDHPLASVKLFYKRADGAKFEELPMQLSESAADTYEATLTKGMLLGSEMITYYIETSDGTHTTRYPANNTLKFQVSDELLPVASQLLITEVLPDNKGGDAYEYVEVYNNTNVPVNLRDYQIRYTNRYNDYIVWDIDTDTVIPAGQTGLIWVRSLASRTAPIDAFLTHHQIASFDPSRIADLFSDGMSNSEEGRVVLATDAGDTVSQAWFSVAEDEAFDDGTSIVYEAPLNGGTRMINRGFRQVSTPGQLLDGQVPSEPITLEEDSIKPVIVHTPYAAPQPPAHLSLEANVKDNQSVKKVTLFYKRTDEPQTAFRSVNATRKAGSDTFVSDAVLAQNLLNAEGIDYYFTASDGFQTAASETYRLQYDLPQREALRLNAADGDILSGDRTIIGISEDAASELTLKLDGTALPSAKSLPDDAYLLLEVNDMQSSFKNGLYINNEFAALLPSGNKYMQIAIPLTASLLKPGSNVITLTAGTSGAEGDPKGIIGNNDDYTIQSAKIVLPNGNVIAMDEAYLEEENGARSKADLSSPRIKIGDGSANDTDYVRWIDYYATLPADAFNAVRAGLDTETITDGNHTVSVTETGGATVEADIVVDNSIPVINGVTIKEGETYAGTIELNAEITDAVSGIASVVASVDGVTAQLPSKLRAIDLEAGEHTLEISATDKAGNTASHSVTFATGANHPDKPSEPAPADKAANTGANPTLSVKVNDENGDPLNVTFYEGERYDFGLGGEIDAFSNATDREPPLELVPAGESAFTEEDKALVASRDGSYMVTNHTEKFPYQRFDFTIDRELAAGDEIEIVWQGHSLPGRQVTVYTWNYNTGKWERGAAGIGAEDFELRAKLDADNMVKDGVVHVLVQDLIAEEQPAENFTFAWVSDTQYYSDSYPYIYKSVNHYIADQKEERNIVYSVHTGDLVDDWDRPDEWKVASDSQKILEEAGIPHGVVAGNHDVNHNAADYAEYIKYFGEDRYKDQPYYGGGRDNNRDHYDLISASGQDFIIVYLGWGIEEETIEWANEVLAMYPDRHAIIGTHEYISASGAYSGAGEKIWTEIVADNPNVFMVLCGHIHGAAYNVKHAPDGRIVVEMLADYQSGLEGGGGYIRFLEFDIEQEKIHVSTYSPYKDDENYYEDPGHDNFDVPFTPSAPGKQVATDYIGVNVYTGTKIGEDTNVASGDRASVTWSGRGANTSYGWYAVAADGSGGKSVSDVWTFTTGNSGGVINPPPSGGNGNGGGSNSADDRLKVNAADVADTDKDGKVVLTLQSGQQGAVFTADALAQLKQLELTIEREGLRVTMPSEYFSGLTLASGEQWQVTLTELANSEVNKAVASFQTSNRAKLKLAGETAAISAAIVDQDGKVKRSLALDKSGFVLQLDADKVRNRNLVAVYLLLPDGTVERIESEFEENRFTAIVPQDGSYAVMEYNKPYTDLPHSHWAYDYVQELSLDGLVQGMSETEFAPENAITRAQLVQLIVRMMGLTSSGSGTAFKDVAPGSWYEEAVAAAAEAGIVQGVGNGSFEPDRTVTREEMAVMLMKALTASGKQLEDSGASGPGFTDEGQISEWALTYVEQAAQLGLLQGRGGGEFAPGEHATRAEGAKVIYMIFTQTK</sequence>
<dbReference type="InterPro" id="IPR001322">
    <property type="entry name" value="Lamin_tail_dom"/>
</dbReference>
<evidence type="ECO:0000256" key="2">
    <source>
        <dbReference type="SAM" id="SignalP"/>
    </source>
</evidence>
<dbReference type="Pfam" id="PF00149">
    <property type="entry name" value="Metallophos"/>
    <property type="match status" value="1"/>
</dbReference>
<feature type="signal peptide" evidence="2">
    <location>
        <begin position="1"/>
        <end position="26"/>
    </location>
</feature>
<dbReference type="PROSITE" id="PS51841">
    <property type="entry name" value="LTD"/>
    <property type="match status" value="3"/>
</dbReference>
<feature type="chain" id="PRO_5017210726" description="Metallophosphoesterase" evidence="2">
    <location>
        <begin position="27"/>
        <end position="2280"/>
    </location>
</feature>
<keyword evidence="2" id="KW-0732">Signal</keyword>
<dbReference type="Proteomes" id="UP000266482">
    <property type="component" value="Unassembled WGS sequence"/>
</dbReference>
<gene>
    <name evidence="5" type="ORF">D3P08_16945</name>
</gene>
<evidence type="ECO:0000313" key="5">
    <source>
        <dbReference type="EMBL" id="RIX51168.1"/>
    </source>
</evidence>
<keyword evidence="6" id="KW-1185">Reference proteome</keyword>
<comment type="caution">
    <text evidence="5">The sequence shown here is derived from an EMBL/GenBank/DDBJ whole genome shotgun (WGS) entry which is preliminary data.</text>
</comment>
<dbReference type="EMBL" id="QXQA01000011">
    <property type="protein sequence ID" value="RIX51168.1"/>
    <property type="molecule type" value="Genomic_DNA"/>
</dbReference>
<evidence type="ECO:0000259" key="4">
    <source>
        <dbReference type="PROSITE" id="PS51841"/>
    </source>
</evidence>
<dbReference type="Gene3D" id="3.60.21.10">
    <property type="match status" value="1"/>
</dbReference>
<dbReference type="InterPro" id="IPR051918">
    <property type="entry name" value="STPP_CPPED1"/>
</dbReference>
<dbReference type="Pfam" id="PF00932">
    <property type="entry name" value="LTD"/>
    <property type="match status" value="1"/>
</dbReference>
<feature type="domain" description="LTD" evidence="4">
    <location>
        <begin position="145"/>
        <end position="295"/>
    </location>
</feature>
<evidence type="ECO:0000313" key="6">
    <source>
        <dbReference type="Proteomes" id="UP000266482"/>
    </source>
</evidence>
<dbReference type="InterPro" id="IPR029052">
    <property type="entry name" value="Metallo-depent_PP-like"/>
</dbReference>
<organism evidence="5 6">
    <name type="scientific">Paenibacillus nanensis</name>
    <dbReference type="NCBI Taxonomy" id="393251"/>
    <lineage>
        <taxon>Bacteria</taxon>
        <taxon>Bacillati</taxon>
        <taxon>Bacillota</taxon>
        <taxon>Bacilli</taxon>
        <taxon>Bacillales</taxon>
        <taxon>Paenibacillaceae</taxon>
        <taxon>Paenibacillus</taxon>
    </lineage>
</organism>
<feature type="domain" description="LTD" evidence="4">
    <location>
        <begin position="466"/>
        <end position="587"/>
    </location>
</feature>
<dbReference type="InterPro" id="IPR013783">
    <property type="entry name" value="Ig-like_fold"/>
</dbReference>
<evidence type="ECO:0000256" key="1">
    <source>
        <dbReference type="SAM" id="MobiDB-lite"/>
    </source>
</evidence>
<dbReference type="PANTHER" id="PTHR43143">
    <property type="entry name" value="METALLOPHOSPHOESTERASE, CALCINEURIN SUPERFAMILY"/>
    <property type="match status" value="1"/>
</dbReference>
<name>A0A3A1URM7_9BACL</name>
<dbReference type="InterPro" id="IPR004843">
    <property type="entry name" value="Calcineurin-like_PHP"/>
</dbReference>
<dbReference type="Pfam" id="PF00395">
    <property type="entry name" value="SLH"/>
    <property type="match status" value="3"/>
</dbReference>
<protein>
    <recommendedName>
        <fullName evidence="7">Metallophosphoesterase</fullName>
    </recommendedName>
</protein>